<gene>
    <name evidence="2" type="ORF">EVG20_g4474</name>
</gene>
<evidence type="ECO:0000313" key="2">
    <source>
        <dbReference type="EMBL" id="TFY66629.1"/>
    </source>
</evidence>
<evidence type="ECO:0000256" key="1">
    <source>
        <dbReference type="SAM" id="MobiDB-lite"/>
    </source>
</evidence>
<sequence>MHLHNHHEPSRPSSLAQSNLHLADPRPDLSIRSLESATRQGVRTTTHRPLSEQRWHSGLQRHTSRCLAIFVARAKPELGQDAEAARRDATISNETLDAHCAAHNEAGQIPLHPTRIASEAPATPRAAYCEVFVKLVPMQPSDPELGALTLSATTLSEPGIYACVTRSAHARDTIGRQALSCAACGTTHGAAESSRRAAVEIHARRPSLYAMHGCRLTADIVSAVGRGSMVISLFLVDAGDRELAGAFIVTRVGLESRVWIYGIRWHPDSVTMSGRLTLASFGASFAFISFDPMWCSRSTRAVISRTSSMV</sequence>
<feature type="region of interest" description="Disordered" evidence="1">
    <location>
        <begin position="1"/>
        <end position="20"/>
    </location>
</feature>
<dbReference type="Proteomes" id="UP000298327">
    <property type="component" value="Unassembled WGS sequence"/>
</dbReference>
<protein>
    <submittedName>
        <fullName evidence="2">Uncharacterized protein</fullName>
    </submittedName>
</protein>
<comment type="caution">
    <text evidence="2">The sequence shown here is derived from an EMBL/GenBank/DDBJ whole genome shotgun (WGS) entry which is preliminary data.</text>
</comment>
<dbReference type="AlphaFoldDB" id="A0A4Y9YZS2"/>
<accession>A0A4Y9YZS2</accession>
<dbReference type="OrthoDB" id="10661776at2759"/>
<proteinExistence type="predicted"/>
<feature type="region of interest" description="Disordered" evidence="1">
    <location>
        <begin position="25"/>
        <end position="57"/>
    </location>
</feature>
<feature type="compositionally biased region" description="Polar residues" evidence="1">
    <location>
        <begin position="11"/>
        <end position="20"/>
    </location>
</feature>
<evidence type="ECO:0000313" key="3">
    <source>
        <dbReference type="Proteomes" id="UP000298327"/>
    </source>
</evidence>
<organism evidence="2 3">
    <name type="scientific">Dentipellis fragilis</name>
    <dbReference type="NCBI Taxonomy" id="205917"/>
    <lineage>
        <taxon>Eukaryota</taxon>
        <taxon>Fungi</taxon>
        <taxon>Dikarya</taxon>
        <taxon>Basidiomycota</taxon>
        <taxon>Agaricomycotina</taxon>
        <taxon>Agaricomycetes</taxon>
        <taxon>Russulales</taxon>
        <taxon>Hericiaceae</taxon>
        <taxon>Dentipellis</taxon>
    </lineage>
</organism>
<feature type="compositionally biased region" description="Polar residues" evidence="1">
    <location>
        <begin position="33"/>
        <end position="48"/>
    </location>
</feature>
<keyword evidence="3" id="KW-1185">Reference proteome</keyword>
<feature type="compositionally biased region" description="Basic and acidic residues" evidence="1">
    <location>
        <begin position="1"/>
        <end position="10"/>
    </location>
</feature>
<dbReference type="EMBL" id="SEOQ01000231">
    <property type="protein sequence ID" value="TFY66629.1"/>
    <property type="molecule type" value="Genomic_DNA"/>
</dbReference>
<name>A0A4Y9YZS2_9AGAM</name>
<reference evidence="2 3" key="1">
    <citation type="submission" date="2019-02" db="EMBL/GenBank/DDBJ databases">
        <title>Genome sequencing of the rare red list fungi Dentipellis fragilis.</title>
        <authorList>
            <person name="Buettner E."/>
            <person name="Kellner H."/>
        </authorList>
    </citation>
    <scope>NUCLEOTIDE SEQUENCE [LARGE SCALE GENOMIC DNA]</scope>
    <source>
        <strain evidence="2 3">DSM 105465</strain>
    </source>
</reference>